<keyword evidence="2" id="KW-1185">Reference proteome</keyword>
<reference evidence="1 2" key="1">
    <citation type="submission" date="2013-01" db="EMBL/GenBank/DDBJ databases">
        <authorList>
            <person name="Fiebig A."/>
            <person name="Goeker M."/>
            <person name="Klenk H.-P.P."/>
        </authorList>
    </citation>
    <scope>NUCLEOTIDE SEQUENCE [LARGE SCALE GENOMIC DNA]</scope>
    <source>
        <strain evidence="1 2">DSM 24838</strain>
    </source>
</reference>
<proteinExistence type="predicted"/>
<comment type="caution">
    <text evidence="1">The sequence shown here is derived from an EMBL/GenBank/DDBJ whole genome shotgun (WGS) entry which is preliminary data.</text>
</comment>
<name>A0A0D0Q9Z1_9RHOB</name>
<accession>A0A0D0Q9Z1</accession>
<dbReference type="RefSeq" id="WP_229666069.1">
    <property type="nucleotide sequence ID" value="NZ_KB902305.1"/>
</dbReference>
<protein>
    <submittedName>
        <fullName evidence="1">Uncharacterized protein</fullName>
    </submittedName>
</protein>
<gene>
    <name evidence="1" type="ORF">Wenmar_00613</name>
</gene>
<evidence type="ECO:0000313" key="2">
    <source>
        <dbReference type="Proteomes" id="UP000035100"/>
    </source>
</evidence>
<dbReference type="eggNOG" id="ENOG5032XHH">
    <property type="taxonomic scope" value="Bacteria"/>
</dbReference>
<dbReference type="EMBL" id="AONG01000003">
    <property type="protein sequence ID" value="KIQ71234.1"/>
    <property type="molecule type" value="Genomic_DNA"/>
</dbReference>
<sequence>MGTYEDPFKGSRSGFSAKYEQFMDGLRTSRYALVRHGGRDESGEMFGTGMLIAIYELLSHQIDDEGGVRVRLGERIAI</sequence>
<dbReference type="AlphaFoldDB" id="A0A0D0Q9Z1"/>
<organism evidence="1 2">
    <name type="scientific">Wenxinia marina DSM 24838</name>
    <dbReference type="NCBI Taxonomy" id="1123501"/>
    <lineage>
        <taxon>Bacteria</taxon>
        <taxon>Pseudomonadati</taxon>
        <taxon>Pseudomonadota</taxon>
        <taxon>Alphaproteobacteria</taxon>
        <taxon>Rhodobacterales</taxon>
        <taxon>Roseobacteraceae</taxon>
        <taxon>Wenxinia</taxon>
    </lineage>
</organism>
<evidence type="ECO:0000313" key="1">
    <source>
        <dbReference type="EMBL" id="KIQ71234.1"/>
    </source>
</evidence>
<dbReference type="Proteomes" id="UP000035100">
    <property type="component" value="Unassembled WGS sequence"/>
</dbReference>
<dbReference type="STRING" id="1123501.Wenmar_00613"/>